<comment type="caution">
    <text evidence="1">The sequence shown here is derived from an EMBL/GenBank/DDBJ whole genome shotgun (WGS) entry which is preliminary data.</text>
</comment>
<protein>
    <submittedName>
        <fullName evidence="1">Kinase-like domain-containing protein</fullName>
    </submittedName>
</protein>
<gene>
    <name evidence="1" type="ORF">F5148DRAFT_1175883</name>
</gene>
<dbReference type="Proteomes" id="UP001207468">
    <property type="component" value="Unassembled WGS sequence"/>
</dbReference>
<evidence type="ECO:0000313" key="1">
    <source>
        <dbReference type="EMBL" id="KAI9510905.1"/>
    </source>
</evidence>
<dbReference type="EMBL" id="JAGFNK010000032">
    <property type="protein sequence ID" value="KAI9510905.1"/>
    <property type="molecule type" value="Genomic_DNA"/>
</dbReference>
<organism evidence="1 2">
    <name type="scientific">Russula earlei</name>
    <dbReference type="NCBI Taxonomy" id="71964"/>
    <lineage>
        <taxon>Eukaryota</taxon>
        <taxon>Fungi</taxon>
        <taxon>Dikarya</taxon>
        <taxon>Basidiomycota</taxon>
        <taxon>Agaricomycotina</taxon>
        <taxon>Agaricomycetes</taxon>
        <taxon>Russulales</taxon>
        <taxon>Russulaceae</taxon>
        <taxon>Russula</taxon>
    </lineage>
</organism>
<accession>A0ACC0UGN4</accession>
<keyword evidence="2" id="KW-1185">Reference proteome</keyword>
<evidence type="ECO:0000313" key="2">
    <source>
        <dbReference type="Proteomes" id="UP001207468"/>
    </source>
</evidence>
<sequence length="1095" mass="122031">MSHALLLRLFLSPSYFSVHVALRYLMLYSDNIGITYYLTRRLREFTIDELRDVWGFICHLLVSRPSRSRALECFVMDISRKSTHIAMLTLWFMQASLRDFSRTNHNPEALLICQRMLLMCHELIFGEIPPPATSAYPGLSFPLLPQFLRKRVKPRIYPALIGMSVVFASSPGLPALSRVMGEVAIEQGRIDQQGEDVRSLERYEDDLVRGKAVSLYERPVEDGEVDSPSEDAEDAEVPKRPPAALEGVNLEGGIAGGQQREVIRAVRTSPNLSLTRKEERLLRFSDDPLGQLDPITPPAVTQSVPSLSSVKQSHQSVPSDASESLLNRYDFGSQMHLLRCHFCWSEIQLILNLESISNRLVVVPKPARVSALRAELTALNHRLPAEVCMPLWCGSADEAATPQSVPTPHHRIVRIPPGECVVLNSAERAPYLLMVEVLHGDLDFDPNNRHNRSTLQKIVAKENEKRGASKDLIPFSSTSSANPNTSASRVNVSDAVLGKDTPEMQGGTFLPHSPTATTEAASSTPPHEEEEEIDLVEQLYGDQESLRSRPLDLSDSIVLRPTPKNKDLDLAAWSRPTSQPTTPSVEQSGSAFAMSSTDHQRSNSRGQTMSQQITQSRSSLTQNLTLEDYSERMRTAAVMLSQLNSNLVREQVSAASASQERPPNTPSKWLAGSSWFTVVAPQSPTAHEGGPLHPSLAAVTPEQPISHSQRPKLQLSEAGAIRDRIMEEMLALEEERMQRMRENRDNHSALSIGEPMMNTVEDEGIIRRELNKVDPSAVVFSESWAAKKSRVRQGSPYGHLANWDCLSVIVKTGGDLRQEQLAVQLIQEFMRIWKEESCQCWVRHFRILITGGSSGLVETITDAVSIHSIKKAEYARRSGGERLGHVTLMDHFKNTYGDPSSAKFARAQKNFAKSLAGYSVITYLLQIKDRHNGNILLDRNGHLIHIDFGFMLSNSPGNIGFEAAPFKLPLEYIEVLGGPDGEPFREFRKLFHEGFEAARKHCDGIVTMVELMQKGTTRCLPDLGCHADEGTTEDSTLPCFAASGDQTAAQLRERFQQALTHSLVVEHVDRLIDTSLGSTWTRLYDSYQYYSQSIL</sequence>
<name>A0ACC0UGN4_9AGAM</name>
<reference evidence="1" key="1">
    <citation type="submission" date="2021-03" db="EMBL/GenBank/DDBJ databases">
        <title>Evolutionary priming and transition to the ectomycorrhizal habit in an iconic lineage of mushroom-forming fungi: is preadaptation a requirement?</title>
        <authorList>
            <consortium name="DOE Joint Genome Institute"/>
            <person name="Looney B.P."/>
            <person name="Miyauchi S."/>
            <person name="Morin E."/>
            <person name="Drula E."/>
            <person name="Courty P.E."/>
            <person name="Chicoki N."/>
            <person name="Fauchery L."/>
            <person name="Kohler A."/>
            <person name="Kuo A."/>
            <person name="LaButti K."/>
            <person name="Pangilinan J."/>
            <person name="Lipzen A."/>
            <person name="Riley R."/>
            <person name="Andreopoulos W."/>
            <person name="He G."/>
            <person name="Johnson J."/>
            <person name="Barry K.W."/>
            <person name="Grigoriev I.V."/>
            <person name="Nagy L."/>
            <person name="Hibbett D."/>
            <person name="Henrissat B."/>
            <person name="Matheny P.B."/>
            <person name="Labbe J."/>
            <person name="Martin A.F."/>
        </authorList>
    </citation>
    <scope>NUCLEOTIDE SEQUENCE</scope>
    <source>
        <strain evidence="1">BPL698</strain>
    </source>
</reference>
<proteinExistence type="predicted"/>